<organism evidence="2 3">
    <name type="scientific">Mycteria americana</name>
    <name type="common">Wood stork</name>
    <dbReference type="NCBI Taxonomy" id="33587"/>
    <lineage>
        <taxon>Eukaryota</taxon>
        <taxon>Metazoa</taxon>
        <taxon>Chordata</taxon>
        <taxon>Craniata</taxon>
        <taxon>Vertebrata</taxon>
        <taxon>Euteleostomi</taxon>
        <taxon>Archelosauria</taxon>
        <taxon>Archosauria</taxon>
        <taxon>Dinosauria</taxon>
        <taxon>Saurischia</taxon>
        <taxon>Theropoda</taxon>
        <taxon>Coelurosauria</taxon>
        <taxon>Aves</taxon>
        <taxon>Neognathae</taxon>
        <taxon>Neoaves</taxon>
        <taxon>Aequornithes</taxon>
        <taxon>Ciconiiformes</taxon>
        <taxon>Ciconiidae</taxon>
        <taxon>Mycteria</taxon>
    </lineage>
</organism>
<evidence type="ECO:0000256" key="1">
    <source>
        <dbReference type="SAM" id="MobiDB-lite"/>
    </source>
</evidence>
<dbReference type="Proteomes" id="UP001333110">
    <property type="component" value="Unassembled WGS sequence"/>
</dbReference>
<protein>
    <submittedName>
        <fullName evidence="2">Uncharacterized protein</fullName>
    </submittedName>
</protein>
<accession>A0AAN7NC42</accession>
<gene>
    <name evidence="2" type="ORF">QYF61_004938</name>
</gene>
<comment type="caution">
    <text evidence="2">The sequence shown here is derived from an EMBL/GenBank/DDBJ whole genome shotgun (WGS) entry which is preliminary data.</text>
</comment>
<name>A0AAN7NC42_MYCAM</name>
<sequence>MSLEIPLRSWSPRAPSRRWSQTLLPDPHCLSPLERVISDGWTPRPWSESPEDQSTSPQPLEVTPVRREGKEDVICHLGKWTTMERGIQYLREGAVLEVIDDLDNEQLSKDADEVQCTRPMWWKFERSAPSSHANSLAVMTWKDGEEQMVDELAGQLRNMKKVSLPPYGPEFQQLKEGMSYSPPVWTSISAVKSKHPSAQERGHRGYTPWGTLWFYLRDHGEDMRKWDGKSTSTLEARARELQGKTITKGGSSRKIAAPVSSEQFLRQSRRADLTSDLNKGNFYLHLQEVGNEYYDQD</sequence>
<dbReference type="AlphaFoldDB" id="A0AAN7NC42"/>
<reference evidence="2 3" key="1">
    <citation type="journal article" date="2023" name="J. Hered.">
        <title>Chromosome-level genome of the wood stork (Mycteria americana) provides insight into avian chromosome evolution.</title>
        <authorList>
            <person name="Flamio R. Jr."/>
            <person name="Ramstad K.M."/>
        </authorList>
    </citation>
    <scope>NUCLEOTIDE SEQUENCE [LARGE SCALE GENOMIC DNA]</scope>
    <source>
        <strain evidence="2">JAX WOST 10</strain>
    </source>
</reference>
<feature type="compositionally biased region" description="Low complexity" evidence="1">
    <location>
        <begin position="8"/>
        <end position="20"/>
    </location>
</feature>
<evidence type="ECO:0000313" key="2">
    <source>
        <dbReference type="EMBL" id="KAK4821934.1"/>
    </source>
</evidence>
<feature type="region of interest" description="Disordered" evidence="1">
    <location>
        <begin position="40"/>
        <end position="67"/>
    </location>
</feature>
<dbReference type="EMBL" id="JAUNZN010000004">
    <property type="protein sequence ID" value="KAK4821934.1"/>
    <property type="molecule type" value="Genomic_DNA"/>
</dbReference>
<proteinExistence type="predicted"/>
<keyword evidence="3" id="KW-1185">Reference proteome</keyword>
<feature type="region of interest" description="Disordered" evidence="1">
    <location>
        <begin position="1"/>
        <end position="26"/>
    </location>
</feature>
<evidence type="ECO:0000313" key="3">
    <source>
        <dbReference type="Proteomes" id="UP001333110"/>
    </source>
</evidence>